<feature type="compositionally biased region" description="Basic and acidic residues" evidence="1">
    <location>
        <begin position="61"/>
        <end position="71"/>
    </location>
</feature>
<feature type="transmembrane region" description="Helical" evidence="2">
    <location>
        <begin position="366"/>
        <end position="388"/>
    </location>
</feature>
<protein>
    <submittedName>
        <fullName evidence="4">Uncharacterized protein</fullName>
    </submittedName>
</protein>
<proteinExistence type="predicted"/>
<reference evidence="4 5" key="1">
    <citation type="submission" date="2023-09" db="EMBL/GenBank/DDBJ databases">
        <title>Genomes of two closely related lineages of the louse Polyplax serrata with different host specificities.</title>
        <authorList>
            <person name="Martinu J."/>
            <person name="Tarabai H."/>
            <person name="Stefka J."/>
            <person name="Hypsa V."/>
        </authorList>
    </citation>
    <scope>NUCLEOTIDE SEQUENCE [LARGE SCALE GENOMIC DNA]</scope>
    <source>
        <strain evidence="4">98ZLc_SE</strain>
    </source>
</reference>
<dbReference type="Proteomes" id="UP001359485">
    <property type="component" value="Unassembled WGS sequence"/>
</dbReference>
<accession>A0ABR1AWJ0</accession>
<keyword evidence="2" id="KW-1133">Transmembrane helix</keyword>
<evidence type="ECO:0000256" key="1">
    <source>
        <dbReference type="SAM" id="MobiDB-lite"/>
    </source>
</evidence>
<sequence length="540" mass="59771">MAREKCRWRTLRWFLLVQLSLCLVLLGTVEGLQDSEESNTAGKNLVLEYFLPIDSGRTVEIHRPRERRDVEGSGDDESFTRSAEKDGKESEEEVRVDSVILPENQKKNGTEVEGSGDGDDGKENDKEETNVPLIGESEILTTTIENLSDEKTTEEATVEASTLKVDHADAEEEETSTEATETETSTVEPTTAVPVMGITELVHLVSTTSAATTPVESPTTEETHPAEVTTVPETDATTTPEVIPVPGVEGDKSTEEFKKPEEVPVTTAIVPMEPTITTAIVPMEPTITTKKAVPLNTENNQEPDDSVLEPIFTETKMAHKTVEARPGNILQKKNLTLGVDPLLIITNTGMMESEGSGQMEGESRRLGAYIVIGLILLSFSSLVGYIMFRKRQNRKRHHDFEANQESNDTEKALLSLSDYKDNSELEENHLKNNEITPIVVKSNSQINKFEKNTNFSSPKNLNRIANEKNIEKDNVLKSTSDNLTQVIVEETPKDGEEEKTTPNMEKLIVKTRIDQDSIPKKPIIVNKSSSGYLPIPQENS</sequence>
<keyword evidence="3" id="KW-0732">Signal</keyword>
<feature type="region of interest" description="Disordered" evidence="1">
    <location>
        <begin position="237"/>
        <end position="259"/>
    </location>
</feature>
<feature type="region of interest" description="Disordered" evidence="1">
    <location>
        <begin position="520"/>
        <end position="540"/>
    </location>
</feature>
<feature type="compositionally biased region" description="Basic and acidic residues" evidence="1">
    <location>
        <begin position="249"/>
        <end position="259"/>
    </location>
</feature>
<feature type="signal peptide" evidence="3">
    <location>
        <begin position="1"/>
        <end position="31"/>
    </location>
</feature>
<evidence type="ECO:0000313" key="5">
    <source>
        <dbReference type="Proteomes" id="UP001359485"/>
    </source>
</evidence>
<feature type="region of interest" description="Disordered" evidence="1">
    <location>
        <begin position="61"/>
        <end position="188"/>
    </location>
</feature>
<keyword evidence="5" id="KW-1185">Reference proteome</keyword>
<feature type="compositionally biased region" description="Low complexity" evidence="1">
    <location>
        <begin position="177"/>
        <end position="188"/>
    </location>
</feature>
<organism evidence="4 5">
    <name type="scientific">Polyplax serrata</name>
    <name type="common">Common mouse louse</name>
    <dbReference type="NCBI Taxonomy" id="468196"/>
    <lineage>
        <taxon>Eukaryota</taxon>
        <taxon>Metazoa</taxon>
        <taxon>Ecdysozoa</taxon>
        <taxon>Arthropoda</taxon>
        <taxon>Hexapoda</taxon>
        <taxon>Insecta</taxon>
        <taxon>Pterygota</taxon>
        <taxon>Neoptera</taxon>
        <taxon>Paraneoptera</taxon>
        <taxon>Psocodea</taxon>
        <taxon>Troctomorpha</taxon>
        <taxon>Phthiraptera</taxon>
        <taxon>Anoplura</taxon>
        <taxon>Polyplacidae</taxon>
        <taxon>Polyplax</taxon>
    </lineage>
</organism>
<gene>
    <name evidence="4" type="ORF">RUM44_004973</name>
</gene>
<evidence type="ECO:0000256" key="2">
    <source>
        <dbReference type="SAM" id="Phobius"/>
    </source>
</evidence>
<keyword evidence="2" id="KW-0472">Membrane</keyword>
<feature type="compositionally biased region" description="Basic and acidic residues" evidence="1">
    <location>
        <begin position="119"/>
        <end position="129"/>
    </location>
</feature>
<evidence type="ECO:0000313" key="4">
    <source>
        <dbReference type="EMBL" id="KAK6630306.1"/>
    </source>
</evidence>
<feature type="chain" id="PRO_5045043573" evidence="3">
    <location>
        <begin position="32"/>
        <end position="540"/>
    </location>
</feature>
<evidence type="ECO:0000256" key="3">
    <source>
        <dbReference type="SAM" id="SignalP"/>
    </source>
</evidence>
<name>A0ABR1AWJ0_POLSC</name>
<feature type="compositionally biased region" description="Polar residues" evidence="1">
    <location>
        <begin position="526"/>
        <end position="540"/>
    </location>
</feature>
<dbReference type="EMBL" id="JAWJWF010000008">
    <property type="protein sequence ID" value="KAK6630306.1"/>
    <property type="molecule type" value="Genomic_DNA"/>
</dbReference>
<feature type="compositionally biased region" description="Basic and acidic residues" evidence="1">
    <location>
        <begin position="78"/>
        <end position="96"/>
    </location>
</feature>
<keyword evidence="2" id="KW-0812">Transmembrane</keyword>
<comment type="caution">
    <text evidence="4">The sequence shown here is derived from an EMBL/GenBank/DDBJ whole genome shotgun (WGS) entry which is preliminary data.</text>
</comment>